<feature type="active site" description="Proton donor; for dehydratase activity" evidence="8">
    <location>
        <position position="1507"/>
    </location>
</feature>
<name>A0A9W5YY44_9EURO</name>
<dbReference type="Gene3D" id="3.40.50.720">
    <property type="entry name" value="NAD(P)-binding Rossmann-like Domain"/>
    <property type="match status" value="2"/>
</dbReference>
<dbReference type="InterPro" id="IPR049900">
    <property type="entry name" value="PKS_mFAS_DH"/>
</dbReference>
<evidence type="ECO:0000259" key="12">
    <source>
        <dbReference type="PROSITE" id="PS52019"/>
    </source>
</evidence>
<dbReference type="SUPFAM" id="SSF47336">
    <property type="entry name" value="ACP-like"/>
    <property type="match status" value="1"/>
</dbReference>
<dbReference type="InterPro" id="IPR014031">
    <property type="entry name" value="Ketoacyl_synth_C"/>
</dbReference>
<dbReference type="SUPFAM" id="SSF53335">
    <property type="entry name" value="S-adenosyl-L-methionine-dependent methyltransferases"/>
    <property type="match status" value="1"/>
</dbReference>
<dbReference type="PROSITE" id="PS52004">
    <property type="entry name" value="KS3_2"/>
    <property type="match status" value="1"/>
</dbReference>
<gene>
    <name evidence="13" type="ORF">AbraCBS73388_011743</name>
</gene>
<dbReference type="PANTHER" id="PTHR43775:SF29">
    <property type="entry name" value="ASPERFURANONE POLYKETIDE SYNTHASE AFOG-RELATED"/>
    <property type="match status" value="1"/>
</dbReference>
<evidence type="ECO:0000256" key="6">
    <source>
        <dbReference type="ARBA" id="ARBA00023268"/>
    </source>
</evidence>
<dbReference type="Gene3D" id="1.10.1200.10">
    <property type="entry name" value="ACP-like"/>
    <property type="match status" value="1"/>
</dbReference>
<keyword evidence="5" id="KW-0560">Oxidoreductase</keyword>
<dbReference type="InterPro" id="IPR029058">
    <property type="entry name" value="AB_hydrolase_fold"/>
</dbReference>
<dbReference type="InterPro" id="IPR014043">
    <property type="entry name" value="Acyl_transferase_dom"/>
</dbReference>
<dbReference type="Proteomes" id="UP001143548">
    <property type="component" value="Unassembled WGS sequence"/>
</dbReference>
<dbReference type="Gene3D" id="3.40.50.150">
    <property type="entry name" value="Vaccinia Virus protein VP39"/>
    <property type="match status" value="1"/>
</dbReference>
<protein>
    <submittedName>
        <fullName evidence="13">Type I Iterative Polyketide synthase (PKS)</fullName>
    </submittedName>
</protein>
<dbReference type="InterPro" id="IPR013154">
    <property type="entry name" value="ADH-like_N"/>
</dbReference>
<dbReference type="Gene3D" id="3.40.50.1820">
    <property type="entry name" value="alpha/beta hydrolase"/>
    <property type="match status" value="1"/>
</dbReference>
<dbReference type="PROSITE" id="PS50075">
    <property type="entry name" value="CARRIER"/>
    <property type="match status" value="1"/>
</dbReference>
<evidence type="ECO:0000256" key="4">
    <source>
        <dbReference type="ARBA" id="ARBA00022857"/>
    </source>
</evidence>
<dbReference type="SMART" id="SM00826">
    <property type="entry name" value="PKS_DH"/>
    <property type="match status" value="1"/>
</dbReference>
<evidence type="ECO:0000256" key="8">
    <source>
        <dbReference type="PROSITE-ProRule" id="PRU01363"/>
    </source>
</evidence>
<dbReference type="SUPFAM" id="SSF51735">
    <property type="entry name" value="NAD(P)-binding Rossmann-fold domains"/>
    <property type="match status" value="2"/>
</dbReference>
<dbReference type="Pfam" id="PF08242">
    <property type="entry name" value="Methyltransf_12"/>
    <property type="match status" value="1"/>
</dbReference>
<dbReference type="Pfam" id="PF03959">
    <property type="entry name" value="FSH1"/>
    <property type="match status" value="1"/>
</dbReference>
<dbReference type="InterPro" id="IPR049552">
    <property type="entry name" value="PKS_DH_N"/>
</dbReference>
<dbReference type="SUPFAM" id="SSF53901">
    <property type="entry name" value="Thiolase-like"/>
    <property type="match status" value="1"/>
</dbReference>
<evidence type="ECO:0000256" key="5">
    <source>
        <dbReference type="ARBA" id="ARBA00023002"/>
    </source>
</evidence>
<feature type="region of interest" description="Disordered" evidence="9">
    <location>
        <begin position="300"/>
        <end position="323"/>
    </location>
</feature>
<evidence type="ECO:0000256" key="2">
    <source>
        <dbReference type="ARBA" id="ARBA00022553"/>
    </source>
</evidence>
<dbReference type="Pfam" id="PF23297">
    <property type="entry name" value="ACP_SdgA_C"/>
    <property type="match status" value="1"/>
</dbReference>
<dbReference type="Pfam" id="PF16197">
    <property type="entry name" value="KAsynt_C_assoc"/>
    <property type="match status" value="1"/>
</dbReference>
<dbReference type="CDD" id="cd00833">
    <property type="entry name" value="PKS"/>
    <property type="match status" value="1"/>
</dbReference>
<dbReference type="GO" id="GO:0016491">
    <property type="term" value="F:oxidoreductase activity"/>
    <property type="evidence" value="ECO:0007669"/>
    <property type="project" value="UniProtKB-KW"/>
</dbReference>
<dbReference type="InterPro" id="IPR016035">
    <property type="entry name" value="Acyl_Trfase/lysoPLipase"/>
</dbReference>
<evidence type="ECO:0000256" key="7">
    <source>
        <dbReference type="ARBA" id="ARBA00023315"/>
    </source>
</evidence>
<evidence type="ECO:0000313" key="13">
    <source>
        <dbReference type="EMBL" id="GKZ24743.1"/>
    </source>
</evidence>
<dbReference type="InterPro" id="IPR005645">
    <property type="entry name" value="FSH-like_dom"/>
</dbReference>
<dbReference type="Pfam" id="PF02801">
    <property type="entry name" value="Ketoacyl-synt_C"/>
    <property type="match status" value="1"/>
</dbReference>
<dbReference type="GO" id="GO:0031177">
    <property type="term" value="F:phosphopantetheine binding"/>
    <property type="evidence" value="ECO:0007669"/>
    <property type="project" value="InterPro"/>
</dbReference>
<evidence type="ECO:0000256" key="3">
    <source>
        <dbReference type="ARBA" id="ARBA00022679"/>
    </source>
</evidence>
<dbReference type="Gene3D" id="3.30.70.3290">
    <property type="match status" value="1"/>
</dbReference>
<accession>A0A9W5YY44</accession>
<dbReference type="PROSITE" id="PS52019">
    <property type="entry name" value="PKS_MFAS_DH"/>
    <property type="match status" value="1"/>
</dbReference>
<dbReference type="Pfam" id="PF08659">
    <property type="entry name" value="KR"/>
    <property type="match status" value="1"/>
</dbReference>
<dbReference type="InterPro" id="IPR049551">
    <property type="entry name" value="PKS_DH_C"/>
</dbReference>
<dbReference type="Pfam" id="PF23114">
    <property type="entry name" value="NAD-bd_HRPKS_sdrA"/>
    <property type="match status" value="1"/>
</dbReference>
<evidence type="ECO:0000313" key="14">
    <source>
        <dbReference type="Proteomes" id="UP001143548"/>
    </source>
</evidence>
<evidence type="ECO:0000259" key="10">
    <source>
        <dbReference type="PROSITE" id="PS50075"/>
    </source>
</evidence>
<evidence type="ECO:0000256" key="1">
    <source>
        <dbReference type="ARBA" id="ARBA00022450"/>
    </source>
</evidence>
<dbReference type="CDD" id="cd05195">
    <property type="entry name" value="enoyl_red"/>
    <property type="match status" value="1"/>
</dbReference>
<dbReference type="SMART" id="SM00829">
    <property type="entry name" value="PKS_ER"/>
    <property type="match status" value="1"/>
</dbReference>
<keyword evidence="2" id="KW-0597">Phosphoprotein</keyword>
<dbReference type="InterPro" id="IPR013968">
    <property type="entry name" value="PKS_KR"/>
</dbReference>
<feature type="domain" description="Ketosynthase family 3 (KS3)" evidence="11">
    <location>
        <begin position="332"/>
        <end position="759"/>
    </location>
</feature>
<dbReference type="InterPro" id="IPR020841">
    <property type="entry name" value="PKS_Beta-ketoAc_synthase_dom"/>
</dbReference>
<evidence type="ECO:0000256" key="9">
    <source>
        <dbReference type="SAM" id="MobiDB-lite"/>
    </source>
</evidence>
<dbReference type="Pfam" id="PF21089">
    <property type="entry name" value="PKS_DH_N"/>
    <property type="match status" value="1"/>
</dbReference>
<dbReference type="GO" id="GO:0044550">
    <property type="term" value="P:secondary metabolite biosynthetic process"/>
    <property type="evidence" value="ECO:0007669"/>
    <property type="project" value="UniProtKB-ARBA"/>
</dbReference>
<keyword evidence="7" id="KW-0012">Acyltransferase</keyword>
<dbReference type="SUPFAM" id="SSF50129">
    <property type="entry name" value="GroES-like"/>
    <property type="match status" value="1"/>
</dbReference>
<dbReference type="SUPFAM" id="SSF52151">
    <property type="entry name" value="FabD/lysophospholipase-like"/>
    <property type="match status" value="1"/>
</dbReference>
<dbReference type="Gene3D" id="3.90.180.10">
    <property type="entry name" value="Medium-chain alcohol dehydrogenases, catalytic domain"/>
    <property type="match status" value="1"/>
</dbReference>
<proteinExistence type="predicted"/>
<dbReference type="InterPro" id="IPR056501">
    <property type="entry name" value="NAD-bd_HRPKS_sdrA"/>
</dbReference>
<dbReference type="InterPro" id="IPR020806">
    <property type="entry name" value="PKS_PP-bd"/>
</dbReference>
<dbReference type="SMART" id="SM00822">
    <property type="entry name" value="PKS_KR"/>
    <property type="match status" value="1"/>
</dbReference>
<feature type="active site" description="Proton acceptor; for dehydratase activity" evidence="8">
    <location>
        <position position="1321"/>
    </location>
</feature>
<dbReference type="Pfam" id="PF08240">
    <property type="entry name" value="ADH_N"/>
    <property type="match status" value="1"/>
</dbReference>
<keyword evidence="1" id="KW-0596">Phosphopantetheine</keyword>
<dbReference type="InterPro" id="IPR057326">
    <property type="entry name" value="KR_dom"/>
</dbReference>
<dbReference type="InterPro" id="IPR020807">
    <property type="entry name" value="PKS_DH"/>
</dbReference>
<dbReference type="PANTHER" id="PTHR43775">
    <property type="entry name" value="FATTY ACID SYNTHASE"/>
    <property type="match status" value="1"/>
</dbReference>
<sequence>MPLKLLCLHGWGTNVKILQAQLGGLMAELRRDNTATFHFVEGDVDSAPGPGIAGYYEGPYYSYYRFPLPLSTPESGDPSLLDAYDWLYDVIAQDGPFDGILGFSHGGTLAAGFLIHHAKMFPREPPLFRCAIFINALPPFRMDPGGDPVIDRDLDGYINIPTVHIAGVQDSLLKYSIALYRLCNPSQSAWVQQQSEISQFKHWLSGDTHLPDIRDCLISVGAPRNDAACTLLRVNASHLDIPCNGSGDFHVVHKHAIKTDIGSYCNTAYICAGPVQVLVPLHGVPLLPTRPAMTAVSAADHPISDRPPSVSASPTHHPHSQDDLSILDQDASMPIAIVGMGFRGPGDATDVARLWTMMVEGREAWSEIPASRWNHSAFFHPDHARHGTINVHGGHFLAEDVSLFDAPFFNMTGDEVAAMDPQQRLLLEVTYEGLENAGIPLSKVAGSQTSCFVGCFNADYTDLLLRDPESIPMYQCTNAGQSRAMTANRISYFFDLRGPSVTVDTACSGSLVALHLACQSLRTGETSMAIAAGVNIILCHEFMSTMTMMKFLSPNGRCRTFDKDADGYARGEAVGCLVLKPLKDAVRDGDHLYAVIRGSGSNQDGRTAGITLPNGSAQESLIRHVYQMAGLCPLDTEFVEAHGTGTQAGDPIEAEALARVFGPGRTASRPLRIGSIKTNVGHLEGTSGVAGIIKAVLMLENRMFLPNRNFDNINPRILLDEWKLKVQLECQPWDTPGPHRVSVNSFGYGGSNAHVILEDAWGYMSDRGLVELAGRSMSRGAEDDDKGPEPRLARLYMLSAFSEDSLKEYARRLRAYLLDKGIKATDGFMNSLAYTLNERRTAHLYRVAVVGTTATEVSEALERVTARIYQASRRPNIGFVFTGQGAQWYGMGKGLMALYPIFRQSVHRLDAYMATVQAPFRIADLLEAPHEIQLNHPVLSQTLCSALQIALVDLLSAWGIQPDAVTGHSSGEIAAAYAAGAFTMEDAISVAYYRGVAVSDLCAHDERRKGAMLALGMPAENAQSYIDQLETGKAFVACINSPTSVTISGDIPAIEEIEEAVRHKDVFSRRLAVEVAYHSHHMESVCDKYLGYISHVKPRSETEIANSLPNRSVAFFSSVSGIETPVTELGPQYWIRNLLGQVRFAQSLRTLCFETRGNYKNSLGMKRSRRAGTARKVSMNFLAEIGPHAALSGPIQQIINADSRLVAADITYVSALKRKDPAVTTVLAMVATLAFSGFPVNLRAVNEPEQSPEPRLLKDLPSYPWDHSRSYWAEPRLSRLFRNRKYPRTDILGVQDVASSPLEPRWRNIIRMSESPWLGDHRIQSNIVYPAAGYIAMAIEAVMQIVSGSPSDCALSGFRFRDILIQSALVLQQNSSVEVITALKFLEDDYLFQGPAYEFHINSVSETDRWTEHCRGVVAAQSFSGWCNPLENEPLFNDNDGMRSLSAEAFYHKLSEVGLDYGPCFANITQAYYSGGSCVAEVTIPDIAAVMPMNFQYPHLIHPCTLDAIIHSCFIDTNMTGDPAVPVLIDELSIRADINNAPGSKLGVNTQVIQETKGEIVASILVKENRVMVASINGLHFRRLDRGSAVSGVSIPKLAYMVEWNVDPDLLSMEALSALLQVPDSGRANASELERLYEVCALSYFQKAVEDLGEARVKRLPRFLKLYLKQSVRGRKQESIAHAPELDTGHKVLSSPDGSILCAMGQNLSALLQGQSIGPTVSNDQSLWDAYWEDALHDSVYESISKYLGLISHKDPMASMLEIDAGTGQSSWRFLRQLTENGSVPQCSQYTLTSPDETIFEAAARTLSAWERWVTFKKLDITGNLASQGFGGLKYDVVIVPYGLHRVSSIHVALDNIRSLLKPAGHLVLINSLQSPVDILLFADRQETWIDNRSTWSKDDWDTMLRAAGFSGLTALVEAEGRRSMMITRPMRNQSTSLSEVLLIAQDGDQVCARLRERLLAIPLTVKVTDFHNARPTGKLCIVMCNSEQWTTHMQQHTFEILKQIFLGASGVLWVSGGSSMSSETPGANLITGFARTARSESAVRRIVTLNLSRWEHALAEDVATLIYRLIERKFLIDDSTEFDNEYAAQDGLLLFPRIREDPPLKRSLSTSDDLYALNGMPFHNHGALETVCARASQPRRVHFAERLTTGLAADHVRIRVHAASLSKRDGQAVFATTSIYHALGSSCSGVVEIVGKDVQHFAPGDRVTALGKGTVTNVYEGRKAAFHKMPPGMSFQSGAGIPEIYCLAFYAVHHLARIQASERVLIHLAANTLGQAIYELLLVHGAHVSLLVETEDDKSTGTSYGIPDDQTLLHEETIWPQSPSKWSEVAMFDVVVNCDYSDTRTHHSLWNYLRRSGRFVQFCGKQSSRGPGWLVPRTRDDVVFATFSLDAIQSMESEFLDEIWERVGGLLSGGRLQGPANPATYAISEINEALDELVSDQPLDLVVLTAGPEDVVQVMQPKEPKTLLRSDAAYMLIGGLGGIGRATALWMANHGARCLVFVSRSGSSSAQSQATVCELQERGVQVLVHAVDISNSTQVEQMVSELAWTAPPIRGAIQAAMVLRDIHIEKMTLEDYNTVLGPKHAGTWNLHNYLPKDLDWFIMLSSISGIIGNATQAAYAAGSTFMDAFAAYRNSLGLPSISLDLGVITDVGYLAENPDLASKMEKQGFQGTDTTTLMSLIKAAIESAMDQTLTRSQIITGLGTWNPDHSLPHFDAPLFAHFRRSFMDTTGDDSTTESSFDTIHDRLQMAKSVNEATAIIYSTLSARVVSHLSIPVERIDPNDPITEYGIDSHIAVELRNWILKNLESAVSILEILSSGSLMDLAGKIAEKSTLVKQE</sequence>
<dbReference type="InterPro" id="IPR011032">
    <property type="entry name" value="GroES-like_sf"/>
</dbReference>
<keyword evidence="4" id="KW-0521">NADP</keyword>
<keyword evidence="6" id="KW-0511">Multifunctional enzyme</keyword>
<dbReference type="Pfam" id="PF00109">
    <property type="entry name" value="ketoacyl-synt"/>
    <property type="match status" value="1"/>
</dbReference>
<feature type="region of interest" description="N-terminal hotdog fold" evidence="8">
    <location>
        <begin position="1289"/>
        <end position="1425"/>
    </location>
</feature>
<dbReference type="SMART" id="SM00827">
    <property type="entry name" value="PKS_AT"/>
    <property type="match status" value="1"/>
</dbReference>
<evidence type="ECO:0000259" key="11">
    <source>
        <dbReference type="PROSITE" id="PS52004"/>
    </source>
</evidence>
<dbReference type="InterPro" id="IPR014030">
    <property type="entry name" value="Ketoacyl_synth_N"/>
</dbReference>
<dbReference type="Gene3D" id="3.40.366.10">
    <property type="entry name" value="Malonyl-Coenzyme A Acyl Carrier Protein, domain 2"/>
    <property type="match status" value="1"/>
</dbReference>
<dbReference type="InterPro" id="IPR016036">
    <property type="entry name" value="Malonyl_transacylase_ACP-bd"/>
</dbReference>
<dbReference type="FunFam" id="3.40.47.10:FF:000019">
    <property type="entry name" value="Polyketide synthase type I"/>
    <property type="match status" value="1"/>
</dbReference>
<feature type="domain" description="Carrier" evidence="10">
    <location>
        <begin position="2756"/>
        <end position="2833"/>
    </location>
</feature>
<dbReference type="GO" id="GO:0006633">
    <property type="term" value="P:fatty acid biosynthetic process"/>
    <property type="evidence" value="ECO:0007669"/>
    <property type="project" value="TreeGrafter"/>
</dbReference>
<organism evidence="13 14">
    <name type="scientific">Aspergillus brasiliensis</name>
    <dbReference type="NCBI Taxonomy" id="319629"/>
    <lineage>
        <taxon>Eukaryota</taxon>
        <taxon>Fungi</taxon>
        <taxon>Dikarya</taxon>
        <taxon>Ascomycota</taxon>
        <taxon>Pezizomycotina</taxon>
        <taxon>Eurotiomycetes</taxon>
        <taxon>Eurotiomycetidae</taxon>
        <taxon>Eurotiales</taxon>
        <taxon>Aspergillaceae</taxon>
        <taxon>Aspergillus</taxon>
        <taxon>Aspergillus subgen. Circumdati</taxon>
    </lineage>
</organism>
<dbReference type="Pfam" id="PF14765">
    <property type="entry name" value="PS-DH"/>
    <property type="match status" value="1"/>
</dbReference>
<dbReference type="EMBL" id="BROQ01000093">
    <property type="protein sequence ID" value="GKZ24743.1"/>
    <property type="molecule type" value="Genomic_DNA"/>
</dbReference>
<dbReference type="Gene3D" id="3.10.129.110">
    <property type="entry name" value="Polyketide synthase dehydratase"/>
    <property type="match status" value="1"/>
</dbReference>
<dbReference type="InterPro" id="IPR036291">
    <property type="entry name" value="NAD(P)-bd_dom_sf"/>
</dbReference>
<feature type="region of interest" description="C-terminal hotdog fold" evidence="8">
    <location>
        <begin position="1442"/>
        <end position="1590"/>
    </location>
</feature>
<keyword evidence="3" id="KW-0808">Transferase</keyword>
<dbReference type="InterPro" id="IPR036736">
    <property type="entry name" value="ACP-like_sf"/>
</dbReference>
<dbReference type="SUPFAM" id="SSF53474">
    <property type="entry name" value="alpha/beta-Hydrolases"/>
    <property type="match status" value="1"/>
</dbReference>
<dbReference type="InterPro" id="IPR013217">
    <property type="entry name" value="Methyltransf_12"/>
</dbReference>
<dbReference type="SMART" id="SM00823">
    <property type="entry name" value="PKS_PP"/>
    <property type="match status" value="1"/>
</dbReference>
<dbReference type="InterPro" id="IPR009081">
    <property type="entry name" value="PP-bd_ACP"/>
</dbReference>
<feature type="domain" description="PKS/mFAS DH" evidence="12">
    <location>
        <begin position="1289"/>
        <end position="1590"/>
    </location>
</feature>
<dbReference type="InterPro" id="IPR042104">
    <property type="entry name" value="PKS_dehydratase_sf"/>
</dbReference>
<comment type="caution">
    <text evidence="13">The sequence shown here is derived from an EMBL/GenBank/DDBJ whole genome shotgun (WGS) entry which is preliminary data.</text>
</comment>
<dbReference type="InterPro" id="IPR016039">
    <property type="entry name" value="Thiolase-like"/>
</dbReference>
<reference evidence="13" key="1">
    <citation type="submission" date="2022-07" db="EMBL/GenBank/DDBJ databases">
        <title>Taxonomy of Aspergillus series Nigri: significant species reduction supported by multi-species coalescent approaches.</title>
        <authorList>
            <person name="Bian C."/>
            <person name="Kusuya Y."/>
            <person name="Sklenar F."/>
            <person name="D'hooge E."/>
            <person name="Yaguchi T."/>
            <person name="Takahashi H."/>
            <person name="Hubka V."/>
        </authorList>
    </citation>
    <scope>NUCLEOTIDE SEQUENCE</scope>
    <source>
        <strain evidence="13">CBS 733.88</strain>
    </source>
</reference>
<dbReference type="Gene3D" id="3.40.47.10">
    <property type="match status" value="1"/>
</dbReference>
<dbReference type="GO" id="GO:0004312">
    <property type="term" value="F:fatty acid synthase activity"/>
    <property type="evidence" value="ECO:0007669"/>
    <property type="project" value="TreeGrafter"/>
</dbReference>
<dbReference type="InterPro" id="IPR020843">
    <property type="entry name" value="ER"/>
</dbReference>
<dbReference type="SUPFAM" id="SSF55048">
    <property type="entry name" value="Probable ACP-binding domain of malonyl-CoA ACP transacylase"/>
    <property type="match status" value="1"/>
</dbReference>
<dbReference type="InterPro" id="IPR029063">
    <property type="entry name" value="SAM-dependent_MTases_sf"/>
</dbReference>
<dbReference type="InterPro" id="IPR032821">
    <property type="entry name" value="PKS_assoc"/>
</dbReference>
<dbReference type="InterPro" id="IPR050091">
    <property type="entry name" value="PKS_NRPS_Biosynth_Enz"/>
</dbReference>
<dbReference type="Pfam" id="PF00698">
    <property type="entry name" value="Acyl_transf_1"/>
    <property type="match status" value="1"/>
</dbReference>
<dbReference type="InterPro" id="IPR001227">
    <property type="entry name" value="Ac_transferase_dom_sf"/>
</dbReference>
<dbReference type="SMART" id="SM00825">
    <property type="entry name" value="PKS_KS"/>
    <property type="match status" value="1"/>
</dbReference>